<evidence type="ECO:0000313" key="3">
    <source>
        <dbReference type="Proteomes" id="UP000002316"/>
    </source>
</evidence>
<evidence type="ECO:0000313" key="2">
    <source>
        <dbReference type="EMBL" id="CBH16763.1"/>
    </source>
</evidence>
<evidence type="ECO:0000256" key="1">
    <source>
        <dbReference type="SAM" id="Phobius"/>
    </source>
</evidence>
<feature type="transmembrane region" description="Helical" evidence="1">
    <location>
        <begin position="107"/>
        <end position="127"/>
    </location>
</feature>
<feature type="transmembrane region" description="Helical" evidence="1">
    <location>
        <begin position="43"/>
        <end position="67"/>
    </location>
</feature>
<dbReference type="Proteomes" id="UP000002316">
    <property type="component" value="Chromosome 10"/>
</dbReference>
<protein>
    <submittedName>
        <fullName evidence="2">Uncharacterized protein</fullName>
    </submittedName>
</protein>
<keyword evidence="1" id="KW-1133">Transmembrane helix</keyword>
<proteinExistence type="predicted"/>
<dbReference type="GeneID" id="23865116"/>
<dbReference type="AlphaFoldDB" id="D0A0K5"/>
<dbReference type="EMBL" id="FN554973">
    <property type="protein sequence ID" value="CBH16763.1"/>
    <property type="molecule type" value="Genomic_DNA"/>
</dbReference>
<keyword evidence="1" id="KW-0812">Transmembrane</keyword>
<gene>
    <name evidence="2" type="ORF">TbgDal_X18660</name>
</gene>
<organism evidence="2 3">
    <name type="scientific">Trypanosoma brucei gambiense (strain MHOM/CI/86/DAL972)</name>
    <dbReference type="NCBI Taxonomy" id="679716"/>
    <lineage>
        <taxon>Eukaryota</taxon>
        <taxon>Discoba</taxon>
        <taxon>Euglenozoa</taxon>
        <taxon>Kinetoplastea</taxon>
        <taxon>Metakinetoplastina</taxon>
        <taxon>Trypanosomatida</taxon>
        <taxon>Trypanosomatidae</taxon>
        <taxon>Trypanosoma</taxon>
    </lineage>
</organism>
<feature type="transmembrane region" description="Helical" evidence="1">
    <location>
        <begin position="6"/>
        <end position="22"/>
    </location>
</feature>
<name>D0A0K5_TRYB9</name>
<feature type="transmembrane region" description="Helical" evidence="1">
    <location>
        <begin position="79"/>
        <end position="100"/>
    </location>
</feature>
<dbReference type="KEGG" id="tbg:TbgDal_X18660"/>
<accession>D0A0K5</accession>
<keyword evidence="1" id="KW-0472">Membrane</keyword>
<sequence>MFTSSPHSIVVVVLIIVFFLFFPQISSQFLPLTYIVTRVCRCVTIYDIFQFFFPRVLVLSLLFGWIIYFSSHLRINKLSFSFCSFGSLVCYIIIVLCCYCRCDAPSLFPPLFFFYSFPLFARALWFLCYSRCYPCLASTLAIGLL</sequence>
<reference evidence="3" key="1">
    <citation type="journal article" date="2010" name="PLoS Negl. Trop. Dis.">
        <title>The genome sequence of Trypanosoma brucei gambiense, causative agent of chronic human african trypanosomiasis.</title>
        <authorList>
            <person name="Jackson A.P."/>
            <person name="Sanders M."/>
            <person name="Berry A."/>
            <person name="McQuillan J."/>
            <person name="Aslett M.A."/>
            <person name="Quail M.A."/>
            <person name="Chukualim B."/>
            <person name="Capewell P."/>
            <person name="MacLeod A."/>
            <person name="Melville S.E."/>
            <person name="Gibson W."/>
            <person name="Barry J.D."/>
            <person name="Berriman M."/>
            <person name="Hertz-Fowler C."/>
        </authorList>
    </citation>
    <scope>NUCLEOTIDE SEQUENCE [LARGE SCALE GENOMIC DNA]</scope>
    <source>
        <strain evidence="3">MHOM/CI/86/DAL972</strain>
    </source>
</reference>
<dbReference type="RefSeq" id="XP_011779027.1">
    <property type="nucleotide sequence ID" value="XM_011780725.1"/>
</dbReference>